<reference evidence="2" key="1">
    <citation type="submission" date="2015-09" db="EMBL/GenBank/DDBJ databases">
        <title>De novo assembly of Pectinophora gossypiella (Pink Bollworm) gut transcriptome.</title>
        <authorList>
            <person name="Tassone E.E."/>
        </authorList>
    </citation>
    <scope>NUCLEOTIDE SEQUENCE</scope>
</reference>
<feature type="compositionally biased region" description="Basic residues" evidence="1">
    <location>
        <begin position="78"/>
        <end position="95"/>
    </location>
</feature>
<feature type="region of interest" description="Disordered" evidence="1">
    <location>
        <begin position="71"/>
        <end position="99"/>
    </location>
</feature>
<gene>
    <name evidence="2" type="ORF">g.2507</name>
</gene>
<dbReference type="PANTHER" id="PTHR33327:SF3">
    <property type="entry name" value="RNA-DIRECTED DNA POLYMERASE"/>
    <property type="match status" value="1"/>
</dbReference>
<accession>A0A1E1W8M2</accession>
<dbReference type="AlphaFoldDB" id="A0A1E1W8M2"/>
<protein>
    <submittedName>
        <fullName evidence="2">Uncharacterized protein</fullName>
    </submittedName>
</protein>
<sequence>SIQPIISSHPDMSIEKLADLADKIVALASPSPQVAEVAPSTSNIAMQQSMAMESMARQIFELTKQVAALSAHQSRNFNRGRHNRYNNRSRSRSKSRSGQANNDICYYHRKFGNNAWKCTRPCQFKTENFNGSQ</sequence>
<evidence type="ECO:0000256" key="1">
    <source>
        <dbReference type="SAM" id="MobiDB-lite"/>
    </source>
</evidence>
<organism evidence="2">
    <name type="scientific">Pectinophora gossypiella</name>
    <name type="common">Cotton pink bollworm</name>
    <name type="synonym">Depressaria gossypiella</name>
    <dbReference type="NCBI Taxonomy" id="13191"/>
    <lineage>
        <taxon>Eukaryota</taxon>
        <taxon>Metazoa</taxon>
        <taxon>Ecdysozoa</taxon>
        <taxon>Arthropoda</taxon>
        <taxon>Hexapoda</taxon>
        <taxon>Insecta</taxon>
        <taxon>Pterygota</taxon>
        <taxon>Neoptera</taxon>
        <taxon>Endopterygota</taxon>
        <taxon>Lepidoptera</taxon>
        <taxon>Glossata</taxon>
        <taxon>Ditrysia</taxon>
        <taxon>Gelechioidea</taxon>
        <taxon>Gelechiidae</taxon>
        <taxon>Apatetrinae</taxon>
        <taxon>Pectinophora</taxon>
    </lineage>
</organism>
<feature type="non-terminal residue" evidence="2">
    <location>
        <position position="1"/>
    </location>
</feature>
<dbReference type="EMBL" id="GDQN01007702">
    <property type="protein sequence ID" value="JAT83352.1"/>
    <property type="molecule type" value="Transcribed_RNA"/>
</dbReference>
<proteinExistence type="predicted"/>
<name>A0A1E1W8M2_PECGO</name>
<dbReference type="PANTHER" id="PTHR33327">
    <property type="entry name" value="ENDONUCLEASE"/>
    <property type="match status" value="1"/>
</dbReference>
<evidence type="ECO:0000313" key="2">
    <source>
        <dbReference type="EMBL" id="JAT83352.1"/>
    </source>
</evidence>